<gene>
    <name evidence="1" type="ORF">Q3M24_23385</name>
</gene>
<dbReference type="Pfam" id="PF07751">
    <property type="entry name" value="Abi_2"/>
    <property type="match status" value="1"/>
</dbReference>
<protein>
    <submittedName>
        <fullName evidence="1">Abi family protein</fullName>
    </submittedName>
</protein>
<accession>A0AAU8LVD4</accession>
<organism evidence="1">
    <name type="scientific">Candidatus Electrothrix aestuarii</name>
    <dbReference type="NCBI Taxonomy" id="3062594"/>
    <lineage>
        <taxon>Bacteria</taxon>
        <taxon>Pseudomonadati</taxon>
        <taxon>Thermodesulfobacteriota</taxon>
        <taxon>Desulfobulbia</taxon>
        <taxon>Desulfobulbales</taxon>
        <taxon>Desulfobulbaceae</taxon>
        <taxon>Candidatus Electrothrix</taxon>
    </lineage>
</organism>
<reference evidence="1" key="1">
    <citation type="journal article" date="2024" name="Syst. Appl. Microbiol.">
        <title>First single-strain enrichments of Electrothrix cable bacteria, description of E. aestuarii sp. nov. and E. rattekaaiensis sp. nov., and proposal of a cable bacteria taxonomy following the rules of the SeqCode.</title>
        <authorList>
            <person name="Plum-Jensen L.E."/>
            <person name="Schramm A."/>
            <person name="Marshall I.P.G."/>
        </authorList>
    </citation>
    <scope>NUCLEOTIDE SEQUENCE</scope>
    <source>
        <strain evidence="1">Rat1</strain>
    </source>
</reference>
<dbReference type="AlphaFoldDB" id="A0AAU8LVD4"/>
<dbReference type="KEGG" id="eaj:Q3M24_23385"/>
<evidence type="ECO:0000313" key="1">
    <source>
        <dbReference type="EMBL" id="XCN73174.1"/>
    </source>
</evidence>
<dbReference type="EMBL" id="CP159373">
    <property type="protein sequence ID" value="XCN73174.1"/>
    <property type="molecule type" value="Genomic_DNA"/>
</dbReference>
<sequence>MSSQAVSFHGPSALSPQEQINLLRKRGLILPNPDRTLHYLQFIGYYRLSGYFPPFLDSSRKFQKNTSFDQILNCYIFDRKLRLLVMDAVERIEIALRTTISNTLCEQYDAHWYLNSDLFIPRYNYQHLINIIEEKTPTHPPAWKVAEELSIGVWSNIFHYLKSRELQKEICKPYNIHYKVMISWLHSFTYLRNLCAHHERLWNRTFILKPKVIKRYRKHFMNDAKFSSQAAVLNVFLNVIADGSGWQQRLSDLFDKNKEMPLQDMGFHAGWSSDPFWGIHR</sequence>
<reference evidence="1" key="2">
    <citation type="submission" date="2024-06" db="EMBL/GenBank/DDBJ databases">
        <authorList>
            <person name="Plum-Jensen L.E."/>
            <person name="Schramm A."/>
            <person name="Marshall I.P.G."/>
        </authorList>
    </citation>
    <scope>NUCLEOTIDE SEQUENCE</scope>
    <source>
        <strain evidence="1">Rat1</strain>
    </source>
</reference>
<proteinExistence type="predicted"/>
<dbReference type="InterPro" id="IPR011664">
    <property type="entry name" value="Abi_system_AbiD/AbiF-like"/>
</dbReference>
<name>A0AAU8LVD4_9BACT</name>